<comment type="caution">
    <text evidence="2">The sequence shown here is derived from an EMBL/GenBank/DDBJ whole genome shotgun (WGS) entry which is preliminary data.</text>
</comment>
<dbReference type="AlphaFoldDB" id="A0AAV5HMW3"/>
<evidence type="ECO:0000313" key="3">
    <source>
        <dbReference type="Proteomes" id="UP001054252"/>
    </source>
</evidence>
<dbReference type="EMBL" id="BPVZ01000004">
    <property type="protein sequence ID" value="GKU89973.1"/>
    <property type="molecule type" value="Genomic_DNA"/>
</dbReference>
<evidence type="ECO:0000313" key="2">
    <source>
        <dbReference type="EMBL" id="GKU89973.1"/>
    </source>
</evidence>
<keyword evidence="3" id="KW-1185">Reference proteome</keyword>
<proteinExistence type="predicted"/>
<reference evidence="2 3" key="1">
    <citation type="journal article" date="2021" name="Commun. Biol.">
        <title>The genome of Shorea leprosula (Dipterocarpaceae) highlights the ecological relevance of drought in aseasonal tropical rainforests.</title>
        <authorList>
            <person name="Ng K.K.S."/>
            <person name="Kobayashi M.J."/>
            <person name="Fawcett J.A."/>
            <person name="Hatakeyama M."/>
            <person name="Paape T."/>
            <person name="Ng C.H."/>
            <person name="Ang C.C."/>
            <person name="Tnah L.H."/>
            <person name="Lee C.T."/>
            <person name="Nishiyama T."/>
            <person name="Sese J."/>
            <person name="O'Brien M.J."/>
            <person name="Copetti D."/>
            <person name="Mohd Noor M.I."/>
            <person name="Ong R.C."/>
            <person name="Putra M."/>
            <person name="Sireger I.Z."/>
            <person name="Indrioko S."/>
            <person name="Kosugi Y."/>
            <person name="Izuno A."/>
            <person name="Isagi Y."/>
            <person name="Lee S.L."/>
            <person name="Shimizu K.K."/>
        </authorList>
    </citation>
    <scope>NUCLEOTIDE SEQUENCE [LARGE SCALE GENOMIC DNA]</scope>
    <source>
        <strain evidence="2">214</strain>
    </source>
</reference>
<gene>
    <name evidence="2" type="ORF">SLEP1_g4041</name>
</gene>
<protein>
    <recommendedName>
        <fullName evidence="4">Secreted protein</fullName>
    </recommendedName>
</protein>
<name>A0AAV5HMW3_9ROSI</name>
<organism evidence="2 3">
    <name type="scientific">Rubroshorea leprosula</name>
    <dbReference type="NCBI Taxonomy" id="152421"/>
    <lineage>
        <taxon>Eukaryota</taxon>
        <taxon>Viridiplantae</taxon>
        <taxon>Streptophyta</taxon>
        <taxon>Embryophyta</taxon>
        <taxon>Tracheophyta</taxon>
        <taxon>Spermatophyta</taxon>
        <taxon>Magnoliopsida</taxon>
        <taxon>eudicotyledons</taxon>
        <taxon>Gunneridae</taxon>
        <taxon>Pentapetalae</taxon>
        <taxon>rosids</taxon>
        <taxon>malvids</taxon>
        <taxon>Malvales</taxon>
        <taxon>Dipterocarpaceae</taxon>
        <taxon>Rubroshorea</taxon>
    </lineage>
</organism>
<dbReference type="Proteomes" id="UP001054252">
    <property type="component" value="Unassembled WGS sequence"/>
</dbReference>
<accession>A0AAV5HMW3</accession>
<evidence type="ECO:0008006" key="4">
    <source>
        <dbReference type="Google" id="ProtNLM"/>
    </source>
</evidence>
<sequence length="113" mass="12458">MLEPLGSLIVQACWSQLVLPPSMTLRGLSVSRSDNPRLFPVDLGRGSLVFSFFVLFGVDRRPSFSFDGSEVAHARATRADAHRSSPASFEELPPPDLVTARHPGAWCYLFKGR</sequence>
<feature type="region of interest" description="Disordered" evidence="1">
    <location>
        <begin position="77"/>
        <end position="96"/>
    </location>
</feature>
<evidence type="ECO:0000256" key="1">
    <source>
        <dbReference type="SAM" id="MobiDB-lite"/>
    </source>
</evidence>